<reference evidence="3" key="1">
    <citation type="journal article" date="2023" name="Science">
        <title>Elucidation of the pathway for biosynthesis of saponin adjuvants from the soapbark tree.</title>
        <authorList>
            <person name="Reed J."/>
            <person name="Orme A."/>
            <person name="El-Demerdash A."/>
            <person name="Owen C."/>
            <person name="Martin L.B.B."/>
            <person name="Misra R.C."/>
            <person name="Kikuchi S."/>
            <person name="Rejzek M."/>
            <person name="Martin A.C."/>
            <person name="Harkess A."/>
            <person name="Leebens-Mack J."/>
            <person name="Louveau T."/>
            <person name="Stephenson M.J."/>
            <person name="Osbourn A."/>
        </authorList>
    </citation>
    <scope>NUCLEOTIDE SEQUENCE</scope>
    <source>
        <strain evidence="3">S10</strain>
    </source>
</reference>
<evidence type="ECO:0000256" key="1">
    <source>
        <dbReference type="SAM" id="MobiDB-lite"/>
    </source>
</evidence>
<keyword evidence="4" id="KW-1185">Reference proteome</keyword>
<keyword evidence="3" id="KW-0808">Transferase</keyword>
<dbReference type="InterPro" id="IPR013216">
    <property type="entry name" value="Methyltransf_11"/>
</dbReference>
<dbReference type="KEGG" id="qsa:O6P43_032995"/>
<dbReference type="PANTHER" id="PTHR45036">
    <property type="entry name" value="METHYLTRANSFERASE LIKE 7B"/>
    <property type="match status" value="1"/>
</dbReference>
<evidence type="ECO:0000313" key="4">
    <source>
        <dbReference type="Proteomes" id="UP001163823"/>
    </source>
</evidence>
<dbReference type="GO" id="GO:0008757">
    <property type="term" value="F:S-adenosylmethionine-dependent methyltransferase activity"/>
    <property type="evidence" value="ECO:0007669"/>
    <property type="project" value="InterPro"/>
</dbReference>
<dbReference type="Pfam" id="PF08241">
    <property type="entry name" value="Methyltransf_11"/>
    <property type="match status" value="1"/>
</dbReference>
<dbReference type="SUPFAM" id="SSF53335">
    <property type="entry name" value="S-adenosyl-L-methionine-dependent methyltransferases"/>
    <property type="match status" value="1"/>
</dbReference>
<gene>
    <name evidence="3" type="ORF">O6P43_032995</name>
</gene>
<dbReference type="PANTHER" id="PTHR45036:SF1">
    <property type="entry name" value="METHYLTRANSFERASE LIKE 7A"/>
    <property type="match status" value="1"/>
</dbReference>
<dbReference type="GO" id="GO:0032259">
    <property type="term" value="P:methylation"/>
    <property type="evidence" value="ECO:0007669"/>
    <property type="project" value="UniProtKB-KW"/>
</dbReference>
<dbReference type="Gene3D" id="3.40.50.150">
    <property type="entry name" value="Vaccinia Virus protein VP39"/>
    <property type="match status" value="1"/>
</dbReference>
<dbReference type="Proteomes" id="UP001163823">
    <property type="component" value="Chromosome 14"/>
</dbReference>
<protein>
    <submittedName>
        <fullName evidence="3">Methyltransferase-like protein</fullName>
    </submittedName>
</protein>
<comment type="caution">
    <text evidence="3">The sequence shown here is derived from an EMBL/GenBank/DDBJ whole genome shotgun (WGS) entry which is preliminary data.</text>
</comment>
<evidence type="ECO:0000313" key="3">
    <source>
        <dbReference type="EMBL" id="KAJ7943447.1"/>
    </source>
</evidence>
<feature type="domain" description="Methyltransferase type 11" evidence="2">
    <location>
        <begin position="158"/>
        <end position="257"/>
    </location>
</feature>
<dbReference type="InterPro" id="IPR029063">
    <property type="entry name" value="SAM-dependent_MTases_sf"/>
</dbReference>
<dbReference type="EMBL" id="JARAOO010000014">
    <property type="protein sequence ID" value="KAJ7943446.1"/>
    <property type="molecule type" value="Genomic_DNA"/>
</dbReference>
<organism evidence="3 4">
    <name type="scientific">Quillaja saponaria</name>
    <name type="common">Soap bark tree</name>
    <dbReference type="NCBI Taxonomy" id="32244"/>
    <lineage>
        <taxon>Eukaryota</taxon>
        <taxon>Viridiplantae</taxon>
        <taxon>Streptophyta</taxon>
        <taxon>Embryophyta</taxon>
        <taxon>Tracheophyta</taxon>
        <taxon>Spermatophyta</taxon>
        <taxon>Magnoliopsida</taxon>
        <taxon>eudicotyledons</taxon>
        <taxon>Gunneridae</taxon>
        <taxon>Pentapetalae</taxon>
        <taxon>rosids</taxon>
        <taxon>fabids</taxon>
        <taxon>Fabales</taxon>
        <taxon>Quillajaceae</taxon>
        <taxon>Quillaja</taxon>
    </lineage>
</organism>
<name>A0AAD7KPP2_QUISA</name>
<keyword evidence="3" id="KW-0489">Methyltransferase</keyword>
<accession>A0AAD7KPP2</accession>
<feature type="region of interest" description="Disordered" evidence="1">
    <location>
        <begin position="35"/>
        <end position="56"/>
    </location>
</feature>
<proteinExistence type="predicted"/>
<sequence length="328" mass="35798">MNFQSYPAIFSVSFQPSTPFCATIKPSLPNIAPINKEANSQSGRIPERVDSNAPNGSNRKLCAPELFRATKSCLCGRRHFIGATGLTTALFPKFPSNASNLHFDYTDMLNKIHPPRPDWYEEFYASVLNTGMKAYEDEVAGCKSQLFSNLRGKAHKVLEIGIGTGPNLSYYANNSDVQVVGIDPNRKMEKYARSAAAAAGLPPSNFKFIQAVGEGIPLNDASVDAVVGTLVLCSVKDVYRTLEEVKRVLTPGGIYVFVEHVAAKDGTILRFVQRVLDPLQQTVADGCHLSRETEKDITKAGFSSLELSMAFLSNAAFINPHAYGIARK</sequence>
<dbReference type="EMBL" id="JARAOO010000014">
    <property type="protein sequence ID" value="KAJ7943447.1"/>
    <property type="molecule type" value="Genomic_DNA"/>
</dbReference>
<evidence type="ECO:0000259" key="2">
    <source>
        <dbReference type="Pfam" id="PF08241"/>
    </source>
</evidence>
<dbReference type="InterPro" id="IPR052356">
    <property type="entry name" value="Thiol_S-MT"/>
</dbReference>
<dbReference type="AlphaFoldDB" id="A0AAD7KPP2"/>
<dbReference type="CDD" id="cd02440">
    <property type="entry name" value="AdoMet_MTases"/>
    <property type="match status" value="1"/>
</dbReference>